<dbReference type="GO" id="GO:0009098">
    <property type="term" value="P:L-leucine biosynthetic process"/>
    <property type="evidence" value="ECO:0007669"/>
    <property type="project" value="TreeGrafter"/>
</dbReference>
<organism evidence="4 5">
    <name type="scientific">Rotaria socialis</name>
    <dbReference type="NCBI Taxonomy" id="392032"/>
    <lineage>
        <taxon>Eukaryota</taxon>
        <taxon>Metazoa</taxon>
        <taxon>Spiralia</taxon>
        <taxon>Gnathifera</taxon>
        <taxon>Rotifera</taxon>
        <taxon>Eurotatoria</taxon>
        <taxon>Bdelloidea</taxon>
        <taxon>Philodinida</taxon>
        <taxon>Philodinidae</taxon>
        <taxon>Rotaria</taxon>
    </lineage>
</organism>
<evidence type="ECO:0000256" key="2">
    <source>
        <dbReference type="ARBA" id="ARBA00009320"/>
    </source>
</evidence>
<dbReference type="PANTHER" id="PTHR11825">
    <property type="entry name" value="SUBGROUP IIII AMINOTRANSFERASE"/>
    <property type="match status" value="1"/>
</dbReference>
<name>A0A821PSB5_9BILA</name>
<comment type="caution">
    <text evidence="4">The sequence shown here is derived from an EMBL/GenBank/DDBJ whole genome shotgun (WGS) entry which is preliminary data.</text>
</comment>
<evidence type="ECO:0000256" key="1">
    <source>
        <dbReference type="ARBA" id="ARBA00001933"/>
    </source>
</evidence>
<protein>
    <recommendedName>
        <fullName evidence="6">Branched chain amino acid aminotransferase</fullName>
    </recommendedName>
</protein>
<dbReference type="Proteomes" id="UP000663873">
    <property type="component" value="Unassembled WGS sequence"/>
</dbReference>
<evidence type="ECO:0000256" key="3">
    <source>
        <dbReference type="ARBA" id="ARBA00022898"/>
    </source>
</evidence>
<dbReference type="InterPro" id="IPR043131">
    <property type="entry name" value="BCAT-like_N"/>
</dbReference>
<feature type="non-terminal residue" evidence="4">
    <location>
        <position position="95"/>
    </location>
</feature>
<evidence type="ECO:0000313" key="4">
    <source>
        <dbReference type="EMBL" id="CAF4807766.1"/>
    </source>
</evidence>
<comment type="cofactor">
    <cofactor evidence="1">
        <name>pyridoxal 5'-phosphate</name>
        <dbReference type="ChEBI" id="CHEBI:597326"/>
    </cofactor>
</comment>
<dbReference type="GO" id="GO:0005739">
    <property type="term" value="C:mitochondrion"/>
    <property type="evidence" value="ECO:0007669"/>
    <property type="project" value="TreeGrafter"/>
</dbReference>
<feature type="non-terminal residue" evidence="4">
    <location>
        <position position="1"/>
    </location>
</feature>
<dbReference type="GO" id="GO:0004084">
    <property type="term" value="F:branched-chain-amino-acid transaminase activity"/>
    <property type="evidence" value="ECO:0007669"/>
    <property type="project" value="InterPro"/>
</dbReference>
<comment type="similarity">
    <text evidence="2">Belongs to the class-IV pyridoxal-phosphate-dependent aminotransferase family.</text>
</comment>
<keyword evidence="3" id="KW-0663">Pyridoxal phosphate</keyword>
<gene>
    <name evidence="4" type="ORF">UJA718_LOCUS41583</name>
</gene>
<dbReference type="InterPro" id="IPR036038">
    <property type="entry name" value="Aminotransferase-like"/>
</dbReference>
<dbReference type="Gene3D" id="3.30.470.10">
    <property type="match status" value="1"/>
</dbReference>
<evidence type="ECO:0008006" key="6">
    <source>
        <dbReference type="Google" id="ProtNLM"/>
    </source>
</evidence>
<sequence length="95" mass="10543">RGNDGKIRLFRPDLNMRRMLTSAERSVLPTFDGQELLECIKKLVHLDADWVPQSTSSTLYIRPTLIGTEPTLGVSAPNESLLFVVTGPVGPYFPT</sequence>
<dbReference type="AlphaFoldDB" id="A0A821PSB5"/>
<keyword evidence="5" id="KW-1185">Reference proteome</keyword>
<reference evidence="4" key="1">
    <citation type="submission" date="2021-02" db="EMBL/GenBank/DDBJ databases">
        <authorList>
            <person name="Nowell W R."/>
        </authorList>
    </citation>
    <scope>NUCLEOTIDE SEQUENCE</scope>
</reference>
<proteinExistence type="inferred from homology"/>
<dbReference type="GO" id="GO:0009099">
    <property type="term" value="P:L-valine biosynthetic process"/>
    <property type="evidence" value="ECO:0007669"/>
    <property type="project" value="TreeGrafter"/>
</dbReference>
<dbReference type="SUPFAM" id="SSF56752">
    <property type="entry name" value="D-aminoacid aminotransferase-like PLP-dependent enzymes"/>
    <property type="match status" value="1"/>
</dbReference>
<dbReference type="InterPro" id="IPR005786">
    <property type="entry name" value="B_amino_transII"/>
</dbReference>
<dbReference type="EMBL" id="CAJOBP010049818">
    <property type="protein sequence ID" value="CAF4807766.1"/>
    <property type="molecule type" value="Genomic_DNA"/>
</dbReference>
<dbReference type="PANTHER" id="PTHR11825:SF44">
    <property type="entry name" value="BRANCHED-CHAIN-AMINO-ACID AMINOTRANSFERASE"/>
    <property type="match status" value="1"/>
</dbReference>
<accession>A0A821PSB5</accession>
<evidence type="ECO:0000313" key="5">
    <source>
        <dbReference type="Proteomes" id="UP000663873"/>
    </source>
</evidence>